<dbReference type="EMBL" id="RHJS01000002">
    <property type="protein sequence ID" value="RRK32680.1"/>
    <property type="molecule type" value="Genomic_DNA"/>
</dbReference>
<dbReference type="Proteomes" id="UP000274920">
    <property type="component" value="Unassembled WGS sequence"/>
</dbReference>
<evidence type="ECO:0000256" key="1">
    <source>
        <dbReference type="SAM" id="MobiDB-lite"/>
    </source>
</evidence>
<reference evidence="2" key="1">
    <citation type="submission" date="2018-10" db="EMBL/GenBank/DDBJ databases">
        <title>Schaedlerella arabinophila gen. nov. sp. nov., isolated from the mouse intestinal tract and comparative analysis with the genome of the closely related altered Schaedler flora strain ASF502.</title>
        <authorList>
            <person name="Miyake S."/>
            <person name="Soh M."/>
            <person name="Seedorf H."/>
        </authorList>
    </citation>
    <scope>NUCLEOTIDE SEQUENCE [LARGE SCALE GENOMIC DNA]</scope>
    <source>
        <strain evidence="2">DSM 106076</strain>
    </source>
</reference>
<feature type="region of interest" description="Disordered" evidence="1">
    <location>
        <begin position="182"/>
        <end position="245"/>
    </location>
</feature>
<gene>
    <name evidence="2" type="ORF">EBB54_15920</name>
</gene>
<name>A0A3R8LG86_9FIRM</name>
<protein>
    <submittedName>
        <fullName evidence="2">Uncharacterized protein</fullName>
    </submittedName>
</protein>
<keyword evidence="3" id="KW-1185">Reference proteome</keyword>
<evidence type="ECO:0000313" key="3">
    <source>
        <dbReference type="Proteomes" id="UP000274920"/>
    </source>
</evidence>
<dbReference type="AlphaFoldDB" id="A0A3R8LG86"/>
<comment type="caution">
    <text evidence="2">The sequence shown here is derived from an EMBL/GenBank/DDBJ whole genome shotgun (WGS) entry which is preliminary data.</text>
</comment>
<accession>A0A3R8LG86</accession>
<feature type="compositionally biased region" description="Basic and acidic residues" evidence="1">
    <location>
        <begin position="182"/>
        <end position="240"/>
    </location>
</feature>
<proteinExistence type="predicted"/>
<organism evidence="2 3">
    <name type="scientific">Schaedlerella arabinosiphila</name>
    <dbReference type="NCBI Taxonomy" id="2044587"/>
    <lineage>
        <taxon>Bacteria</taxon>
        <taxon>Bacillati</taxon>
        <taxon>Bacillota</taxon>
        <taxon>Clostridia</taxon>
        <taxon>Lachnospirales</taxon>
        <taxon>Lachnospiraceae</taxon>
        <taxon>Schaedlerella</taxon>
    </lineage>
</organism>
<sequence length="292" mass="34073">MQISEPEAMINPDSEKRVIRLLRADEIECRVSTINEKGLSLFLFKDARVDQRILDETFTPFGWKRTHQCIDGNLYCTVEIWDEEKGQWIAKQDVGTTSYSEKEKGQASDSFKRACFNWGLGRELYTAPFIWVPETKVNIQRQGDRYTTTNKFFVHSIGYNHQREISALVIINQNGQKVFELKQKPEQKQGQKTENQNRKTEKNSQRSEEQNRTKEDKNRKTEGKKQKPEEHPKTQEKPASDKQFMLLEKELKRTGISMEAVLSRYHLTGVEQMTEDIYSRAMNGLKKTKDAA</sequence>
<evidence type="ECO:0000313" key="2">
    <source>
        <dbReference type="EMBL" id="RRK32680.1"/>
    </source>
</evidence>